<proteinExistence type="predicted"/>
<keyword evidence="10" id="KW-1185">Reference proteome</keyword>
<dbReference type="RefSeq" id="WP_054455752.1">
    <property type="nucleotide sequence ID" value="NZ_LHPH01000027.1"/>
</dbReference>
<evidence type="ECO:0000313" key="9">
    <source>
        <dbReference type="EMBL" id="KPH58039.1"/>
    </source>
</evidence>
<reference evidence="9 10" key="1">
    <citation type="submission" date="2015-08" db="EMBL/GenBank/DDBJ databases">
        <title>Draft Genome Sequence of Pseudoalteromonas porphyrae UCD-SED14.</title>
        <authorList>
            <person name="Coil D.A."/>
            <person name="Jospin G."/>
            <person name="Lee R.D."/>
            <person name="Eisen J.A."/>
        </authorList>
    </citation>
    <scope>NUCLEOTIDE SEQUENCE [LARGE SCALE GENOMIC DNA]</scope>
    <source>
        <strain evidence="9 10">UCD-SED14</strain>
    </source>
</reference>
<sequence>MRSYLYCLLKIVAITWLLSGCNGTDNKSASPVSKPPESDVNKTNLNGRSYYLSLPAKNFDSKKAYKLLLAFHGSGQGAQSMRSMSALESASDNYIVVYPQSKVEEWNEGCDCNKPHRLGIDDLGFVDEVVADVKTKYNIIDDELYAVGFSQGGLFAQNLMCNSDLQFNAIASVASPMSVQLSQSCYIENNTHYMMVHGKNDKTLPYYGLTHSNFGLIASEYAIELIAKENDIESPVEVEKTNATTKYVYKNDIHINQLVAIEGGGHSWGFTGFNTTEEVISFFDSVSLNKLDIHSSLYRVGTQPNKDVHVRSMGLEHSGPAIILLSGFNKNFHSDSAWFSLLQPLIAKTHRVHVIERFGNGFSSDVDQPSYASFVSALDKTLNILNEDELIVVSFASANILAHLWQVSPDSHASANLKGMLWVDPDILLPHSISLYQDWPVSWYREVGGDLIEHIQQGNWTERTLGKLAAEREEMNALIPINYQNDMNWPYFDLISQGRAQIDKQVTRAKEIMNYHDDLASVLNSDIATSVPITVIDTDFESHDIANAEPEYVDGLIKWQQEGTQWSHLISEQSGGQYVPLNNSDHMAVFQHPDEIIKAIINLNNQ</sequence>
<dbReference type="PROSITE" id="PS51257">
    <property type="entry name" value="PROKAR_LIPOPROTEIN"/>
    <property type="match status" value="1"/>
</dbReference>
<dbReference type="GO" id="GO:0030600">
    <property type="term" value="F:feruloyl esterase activity"/>
    <property type="evidence" value="ECO:0007669"/>
    <property type="project" value="InterPro"/>
</dbReference>
<keyword evidence="7" id="KW-0624">Polysaccharide degradation</keyword>
<dbReference type="PANTHER" id="PTHR38050:SF2">
    <property type="entry name" value="FERULOYL ESTERASE C-RELATED"/>
    <property type="match status" value="1"/>
</dbReference>
<dbReference type="GO" id="GO:0005576">
    <property type="term" value="C:extracellular region"/>
    <property type="evidence" value="ECO:0007669"/>
    <property type="project" value="UniProtKB-SubCell"/>
</dbReference>
<evidence type="ECO:0000256" key="6">
    <source>
        <dbReference type="ARBA" id="ARBA00023277"/>
    </source>
</evidence>
<evidence type="ECO:0008006" key="11">
    <source>
        <dbReference type="Google" id="ProtNLM"/>
    </source>
</evidence>
<keyword evidence="3" id="KW-0858">Xylan degradation</keyword>
<dbReference type="OrthoDB" id="5857410at2"/>
<evidence type="ECO:0000256" key="2">
    <source>
        <dbReference type="ARBA" id="ARBA00022525"/>
    </source>
</evidence>
<protein>
    <recommendedName>
        <fullName evidence="11">Alpha/beta hydrolase</fullName>
    </recommendedName>
</protein>
<keyword evidence="6" id="KW-0119">Carbohydrate metabolism</keyword>
<evidence type="ECO:0000256" key="3">
    <source>
        <dbReference type="ARBA" id="ARBA00022651"/>
    </source>
</evidence>
<gene>
    <name evidence="9" type="ORF">ADS77_18495</name>
</gene>
<keyword evidence="5" id="KW-0378">Hydrolase</keyword>
<feature type="chain" id="PRO_5005854942" description="Alpha/beta hydrolase" evidence="8">
    <location>
        <begin position="20"/>
        <end position="606"/>
    </location>
</feature>
<organism evidence="9 10">
    <name type="scientific">Pseudoalteromonas porphyrae</name>
    <dbReference type="NCBI Taxonomy" id="187330"/>
    <lineage>
        <taxon>Bacteria</taxon>
        <taxon>Pseudomonadati</taxon>
        <taxon>Pseudomonadota</taxon>
        <taxon>Gammaproteobacteria</taxon>
        <taxon>Alteromonadales</taxon>
        <taxon>Pseudoalteromonadaceae</taxon>
        <taxon>Pseudoalteromonas</taxon>
    </lineage>
</organism>
<evidence type="ECO:0000256" key="7">
    <source>
        <dbReference type="ARBA" id="ARBA00023326"/>
    </source>
</evidence>
<comment type="subcellular location">
    <subcellularLocation>
        <location evidence="1">Secreted</location>
    </subcellularLocation>
</comment>
<dbReference type="PANTHER" id="PTHR38050">
    <property type="match status" value="1"/>
</dbReference>
<dbReference type="Proteomes" id="UP000037848">
    <property type="component" value="Unassembled WGS sequence"/>
</dbReference>
<dbReference type="STRING" id="187330.AMS58_15650"/>
<dbReference type="SUPFAM" id="SSF53474">
    <property type="entry name" value="alpha/beta-Hydrolases"/>
    <property type="match status" value="2"/>
</dbReference>
<dbReference type="AlphaFoldDB" id="A0A0N0LVW2"/>
<keyword evidence="4 8" id="KW-0732">Signal</keyword>
<dbReference type="InterPro" id="IPR043595">
    <property type="entry name" value="FaeB/C/D"/>
</dbReference>
<evidence type="ECO:0000256" key="4">
    <source>
        <dbReference type="ARBA" id="ARBA00022729"/>
    </source>
</evidence>
<dbReference type="GO" id="GO:0045493">
    <property type="term" value="P:xylan catabolic process"/>
    <property type="evidence" value="ECO:0007669"/>
    <property type="project" value="UniProtKB-KW"/>
</dbReference>
<feature type="signal peptide" evidence="8">
    <location>
        <begin position="1"/>
        <end position="19"/>
    </location>
</feature>
<accession>A0A0N0LVW2</accession>
<comment type="caution">
    <text evidence="9">The sequence shown here is derived from an EMBL/GenBank/DDBJ whole genome shotgun (WGS) entry which is preliminary data.</text>
</comment>
<dbReference type="EMBL" id="LHPH01000027">
    <property type="protein sequence ID" value="KPH58039.1"/>
    <property type="molecule type" value="Genomic_DNA"/>
</dbReference>
<dbReference type="Gene3D" id="3.40.50.1820">
    <property type="entry name" value="alpha/beta hydrolase"/>
    <property type="match status" value="2"/>
</dbReference>
<dbReference type="PATRIC" id="fig|187330.3.peg.2348"/>
<name>A0A0N0LVW2_9GAMM</name>
<evidence type="ECO:0000256" key="8">
    <source>
        <dbReference type="SAM" id="SignalP"/>
    </source>
</evidence>
<dbReference type="InterPro" id="IPR029058">
    <property type="entry name" value="AB_hydrolase_fold"/>
</dbReference>
<evidence type="ECO:0000256" key="1">
    <source>
        <dbReference type="ARBA" id="ARBA00004613"/>
    </source>
</evidence>
<evidence type="ECO:0000256" key="5">
    <source>
        <dbReference type="ARBA" id="ARBA00022801"/>
    </source>
</evidence>
<keyword evidence="2" id="KW-0964">Secreted</keyword>
<evidence type="ECO:0000313" key="10">
    <source>
        <dbReference type="Proteomes" id="UP000037848"/>
    </source>
</evidence>